<feature type="transmembrane region" description="Helical" evidence="2">
    <location>
        <begin position="14"/>
        <end position="33"/>
    </location>
</feature>
<keyword evidence="2" id="KW-0812">Transmembrane</keyword>
<feature type="compositionally biased region" description="Low complexity" evidence="1">
    <location>
        <begin position="334"/>
        <end position="349"/>
    </location>
</feature>
<keyword evidence="5" id="KW-1185">Reference proteome</keyword>
<dbReference type="Proteomes" id="UP001595751">
    <property type="component" value="Unassembled WGS sequence"/>
</dbReference>
<accession>A0ABV7ZQ46</accession>
<dbReference type="EMBL" id="JBHRZN010000003">
    <property type="protein sequence ID" value="MFC3850643.1"/>
    <property type="molecule type" value="Genomic_DNA"/>
</dbReference>
<feature type="domain" description="Septum formation-related" evidence="3">
    <location>
        <begin position="67"/>
        <end position="293"/>
    </location>
</feature>
<dbReference type="RefSeq" id="WP_290290477.1">
    <property type="nucleotide sequence ID" value="NZ_CP047211.1"/>
</dbReference>
<name>A0ABV7ZQ46_9CORY</name>
<evidence type="ECO:0000256" key="1">
    <source>
        <dbReference type="SAM" id="MobiDB-lite"/>
    </source>
</evidence>
<protein>
    <submittedName>
        <fullName evidence="4">Septum formation family protein</fullName>
    </submittedName>
</protein>
<evidence type="ECO:0000313" key="5">
    <source>
        <dbReference type="Proteomes" id="UP001595751"/>
    </source>
</evidence>
<organism evidence="4 5">
    <name type="scientific">Corynebacterium hansenii</name>
    <dbReference type="NCBI Taxonomy" id="394964"/>
    <lineage>
        <taxon>Bacteria</taxon>
        <taxon>Bacillati</taxon>
        <taxon>Actinomycetota</taxon>
        <taxon>Actinomycetes</taxon>
        <taxon>Mycobacteriales</taxon>
        <taxon>Corynebacteriaceae</taxon>
        <taxon>Corynebacterium</taxon>
    </lineage>
</organism>
<evidence type="ECO:0000313" key="4">
    <source>
        <dbReference type="EMBL" id="MFC3850643.1"/>
    </source>
</evidence>
<feature type="region of interest" description="Disordered" evidence="1">
    <location>
        <begin position="315"/>
        <end position="364"/>
    </location>
</feature>
<comment type="caution">
    <text evidence="4">The sequence shown here is derived from an EMBL/GenBank/DDBJ whole genome shotgun (WGS) entry which is preliminary data.</text>
</comment>
<keyword evidence="2" id="KW-1133">Transmembrane helix</keyword>
<gene>
    <name evidence="4" type="ORF">ACFORJ_10765</name>
</gene>
<keyword evidence="2" id="KW-0472">Membrane</keyword>
<sequence length="364" mass="38236">MAERRIKNGMRDGWGLRVAAAAMLVGAGLTAWWQGAPDITGPDVMKPTRQTKVKDVDAAAFTNAQVGDCLTWDIADDGSVSNFVVVGCDEQHRYEVADRVDLRNVDPSIGQFGDDSPEPDQDTLLQLRDSVCREPVQKYVNGKLDPKGRFVPSPILPPSKSWADGDRTMLCGLQPTAAGGAPAQVKGRVADLDQATLVEAGQCVALDESGGLQPIDCGEPHLLEAVGKVDLREKFPDRTPTPDEQNEHLSQACVAAAEEYLGGEENLYQSTLLPFWMSIAPESYDAGTHSVNCWLMKDNGFGGFSSLAGSAKGEFTINGEPKVDPPPRNPLREGGSPQPTAPGAGAPTGTVGGGGAAGGGAAGN</sequence>
<dbReference type="Pfam" id="PF13845">
    <property type="entry name" value="Septum_form"/>
    <property type="match status" value="1"/>
</dbReference>
<evidence type="ECO:0000256" key="2">
    <source>
        <dbReference type="SAM" id="Phobius"/>
    </source>
</evidence>
<evidence type="ECO:0000259" key="3">
    <source>
        <dbReference type="Pfam" id="PF13845"/>
    </source>
</evidence>
<feature type="compositionally biased region" description="Gly residues" evidence="1">
    <location>
        <begin position="350"/>
        <end position="364"/>
    </location>
</feature>
<proteinExistence type="predicted"/>
<dbReference type="InterPro" id="IPR026004">
    <property type="entry name" value="Septum_form"/>
</dbReference>
<reference evidence="5" key="1">
    <citation type="journal article" date="2019" name="Int. J. Syst. Evol. Microbiol.">
        <title>The Global Catalogue of Microorganisms (GCM) 10K type strain sequencing project: providing services to taxonomists for standard genome sequencing and annotation.</title>
        <authorList>
            <consortium name="The Broad Institute Genomics Platform"/>
            <consortium name="The Broad Institute Genome Sequencing Center for Infectious Disease"/>
            <person name="Wu L."/>
            <person name="Ma J."/>
        </authorList>
    </citation>
    <scope>NUCLEOTIDE SEQUENCE [LARGE SCALE GENOMIC DNA]</scope>
    <source>
        <strain evidence="5">CCUG 53252</strain>
    </source>
</reference>